<organism evidence="2 3">
    <name type="scientific">Cryomyces minteri</name>
    <dbReference type="NCBI Taxonomy" id="331657"/>
    <lineage>
        <taxon>Eukaryota</taxon>
        <taxon>Fungi</taxon>
        <taxon>Dikarya</taxon>
        <taxon>Ascomycota</taxon>
        <taxon>Pezizomycotina</taxon>
        <taxon>Dothideomycetes</taxon>
        <taxon>Dothideomycetes incertae sedis</taxon>
        <taxon>Cryomyces</taxon>
    </lineage>
</organism>
<feature type="compositionally biased region" description="Polar residues" evidence="1">
    <location>
        <begin position="56"/>
        <end position="68"/>
    </location>
</feature>
<dbReference type="Proteomes" id="UP000308768">
    <property type="component" value="Unassembled WGS sequence"/>
</dbReference>
<feature type="region of interest" description="Disordered" evidence="1">
    <location>
        <begin position="1"/>
        <end position="77"/>
    </location>
</feature>
<dbReference type="AlphaFoldDB" id="A0A4U0X0P3"/>
<sequence length="112" mass="11356">MASNSPAPLTPSPKSSAKPSPVTPCTLTPPSLNRLNSSTAARSTPASATTLLAKVASTSSSQGRTMPATSPLPSPRLKSVADGAMGARGGMAAMDGIDERASGYFSFPDYER</sequence>
<feature type="compositionally biased region" description="Low complexity" evidence="1">
    <location>
        <begin position="12"/>
        <end position="24"/>
    </location>
</feature>
<keyword evidence="3" id="KW-1185">Reference proteome</keyword>
<feature type="compositionally biased region" description="Low complexity" evidence="1">
    <location>
        <begin position="37"/>
        <end position="50"/>
    </location>
</feature>
<protein>
    <submittedName>
        <fullName evidence="2">Uncharacterized protein</fullName>
    </submittedName>
</protein>
<proteinExistence type="predicted"/>
<evidence type="ECO:0000256" key="1">
    <source>
        <dbReference type="SAM" id="MobiDB-lite"/>
    </source>
</evidence>
<evidence type="ECO:0000313" key="3">
    <source>
        <dbReference type="Proteomes" id="UP000308768"/>
    </source>
</evidence>
<name>A0A4U0X0P3_9PEZI</name>
<dbReference type="EMBL" id="NAJN01000791">
    <property type="protein sequence ID" value="TKA68726.1"/>
    <property type="molecule type" value="Genomic_DNA"/>
</dbReference>
<evidence type="ECO:0000313" key="2">
    <source>
        <dbReference type="EMBL" id="TKA68726.1"/>
    </source>
</evidence>
<reference evidence="2 3" key="1">
    <citation type="submission" date="2017-03" db="EMBL/GenBank/DDBJ databases">
        <title>Genomes of endolithic fungi from Antarctica.</title>
        <authorList>
            <person name="Coleine C."/>
            <person name="Masonjones S."/>
            <person name="Stajich J.E."/>
        </authorList>
    </citation>
    <scope>NUCLEOTIDE SEQUENCE [LARGE SCALE GENOMIC DNA]</scope>
    <source>
        <strain evidence="2 3">CCFEE 5187</strain>
    </source>
</reference>
<feature type="compositionally biased region" description="Polar residues" evidence="1">
    <location>
        <begin position="25"/>
        <end position="36"/>
    </location>
</feature>
<comment type="caution">
    <text evidence="2">The sequence shown here is derived from an EMBL/GenBank/DDBJ whole genome shotgun (WGS) entry which is preliminary data.</text>
</comment>
<gene>
    <name evidence="2" type="ORF">B0A49_06218</name>
</gene>
<accession>A0A4U0X0P3</accession>